<dbReference type="Proteomes" id="UP000222542">
    <property type="component" value="Unassembled WGS sequence"/>
</dbReference>
<dbReference type="Pfam" id="PF03092">
    <property type="entry name" value="BT1"/>
    <property type="match status" value="1"/>
</dbReference>
<evidence type="ECO:0000256" key="3">
    <source>
        <dbReference type="ARBA" id="ARBA00022692"/>
    </source>
</evidence>
<dbReference type="GO" id="GO:0098838">
    <property type="term" value="P:folate transmembrane transport"/>
    <property type="evidence" value="ECO:0000318"/>
    <property type="project" value="GO_Central"/>
</dbReference>
<organism evidence="7 8">
    <name type="scientific">Capsicum annuum</name>
    <name type="common">Capsicum pepper</name>
    <dbReference type="NCBI Taxonomy" id="4072"/>
    <lineage>
        <taxon>Eukaryota</taxon>
        <taxon>Viridiplantae</taxon>
        <taxon>Streptophyta</taxon>
        <taxon>Embryophyta</taxon>
        <taxon>Tracheophyta</taxon>
        <taxon>Spermatophyta</taxon>
        <taxon>Magnoliopsida</taxon>
        <taxon>eudicotyledons</taxon>
        <taxon>Gunneridae</taxon>
        <taxon>Pentapetalae</taxon>
        <taxon>asterids</taxon>
        <taxon>lamiids</taxon>
        <taxon>Solanales</taxon>
        <taxon>Solanaceae</taxon>
        <taxon>Solanoideae</taxon>
        <taxon>Capsiceae</taxon>
        <taxon>Capsicum</taxon>
    </lineage>
</organism>
<keyword evidence="5 6" id="KW-0472">Membrane</keyword>
<evidence type="ECO:0000256" key="6">
    <source>
        <dbReference type="SAM" id="Phobius"/>
    </source>
</evidence>
<dbReference type="AlphaFoldDB" id="A0A2G2YHQ3"/>
<protein>
    <submittedName>
        <fullName evidence="7">Uncharacterized protein</fullName>
    </submittedName>
</protein>
<evidence type="ECO:0000313" key="7">
    <source>
        <dbReference type="EMBL" id="PHT69250.1"/>
    </source>
</evidence>
<gene>
    <name evidence="7" type="ORF">T459_28737</name>
</gene>
<feature type="transmembrane region" description="Helical" evidence="6">
    <location>
        <begin position="146"/>
        <end position="166"/>
    </location>
</feature>
<evidence type="ECO:0000256" key="1">
    <source>
        <dbReference type="ARBA" id="ARBA00004141"/>
    </source>
</evidence>
<evidence type="ECO:0000313" key="8">
    <source>
        <dbReference type="Proteomes" id="UP000222542"/>
    </source>
</evidence>
<dbReference type="GO" id="GO:0016020">
    <property type="term" value="C:membrane"/>
    <property type="evidence" value="ECO:0007669"/>
    <property type="project" value="UniProtKB-SubCell"/>
</dbReference>
<name>A0A2G2YHQ3_CAPAN</name>
<dbReference type="EMBL" id="AYRZ02000011">
    <property type="protein sequence ID" value="PHT69250.1"/>
    <property type="molecule type" value="Genomic_DNA"/>
</dbReference>
<keyword evidence="3 6" id="KW-0812">Transmembrane</keyword>
<dbReference type="Gramene" id="PHT69250">
    <property type="protein sequence ID" value="PHT69250"/>
    <property type="gene ID" value="T459_28737"/>
</dbReference>
<evidence type="ECO:0000256" key="2">
    <source>
        <dbReference type="ARBA" id="ARBA00022448"/>
    </source>
</evidence>
<sequence>MDPIFNAAFMQVVEEKSKYIFGQGSGIKSASRISRNEIQEQLKARQKEVEDERRKRESVWKLKINLKRNEEIEKISSVAETVAIFKLLPFHVLFASLAPSGCEGSLMSFLASALYFSSIFNGVLDITLSTFLGITRGNYSSLHNGILIQFVAALLPLGLLIMYLWLNLQLKREGREVKVKGRENIGG</sequence>
<comment type="subcellular location">
    <subcellularLocation>
        <location evidence="1">Membrane</location>
        <topology evidence="1">Multi-pass membrane protein</topology>
    </subcellularLocation>
</comment>
<keyword evidence="2" id="KW-0813">Transport</keyword>
<reference evidence="7 8" key="1">
    <citation type="journal article" date="2014" name="Nat. Genet.">
        <title>Genome sequence of the hot pepper provides insights into the evolution of pungency in Capsicum species.</title>
        <authorList>
            <person name="Kim S."/>
            <person name="Park M."/>
            <person name="Yeom S.I."/>
            <person name="Kim Y.M."/>
            <person name="Lee J.M."/>
            <person name="Lee H.A."/>
            <person name="Seo E."/>
            <person name="Choi J."/>
            <person name="Cheong K."/>
            <person name="Kim K.T."/>
            <person name="Jung K."/>
            <person name="Lee G.W."/>
            <person name="Oh S.K."/>
            <person name="Bae C."/>
            <person name="Kim S.B."/>
            <person name="Lee H.Y."/>
            <person name="Kim S.Y."/>
            <person name="Kim M.S."/>
            <person name="Kang B.C."/>
            <person name="Jo Y.D."/>
            <person name="Yang H.B."/>
            <person name="Jeong H.J."/>
            <person name="Kang W.H."/>
            <person name="Kwon J.K."/>
            <person name="Shin C."/>
            <person name="Lim J.Y."/>
            <person name="Park J.H."/>
            <person name="Huh J.H."/>
            <person name="Kim J.S."/>
            <person name="Kim B.D."/>
            <person name="Cohen O."/>
            <person name="Paran I."/>
            <person name="Suh M.C."/>
            <person name="Lee S.B."/>
            <person name="Kim Y.K."/>
            <person name="Shin Y."/>
            <person name="Noh S.J."/>
            <person name="Park J."/>
            <person name="Seo Y.S."/>
            <person name="Kwon S.Y."/>
            <person name="Kim H.A."/>
            <person name="Park J.M."/>
            <person name="Kim H.J."/>
            <person name="Choi S.B."/>
            <person name="Bosland P.W."/>
            <person name="Reeves G."/>
            <person name="Jo S.H."/>
            <person name="Lee B.W."/>
            <person name="Cho H.T."/>
            <person name="Choi H.S."/>
            <person name="Lee M.S."/>
            <person name="Yu Y."/>
            <person name="Do Choi Y."/>
            <person name="Park B.S."/>
            <person name="van Deynze A."/>
            <person name="Ashrafi H."/>
            <person name="Hill T."/>
            <person name="Kim W.T."/>
            <person name="Pai H.S."/>
            <person name="Ahn H.K."/>
            <person name="Yeam I."/>
            <person name="Giovannoni J.J."/>
            <person name="Rose J.K."/>
            <person name="Sorensen I."/>
            <person name="Lee S.J."/>
            <person name="Kim R.W."/>
            <person name="Choi I.Y."/>
            <person name="Choi B.S."/>
            <person name="Lim J.S."/>
            <person name="Lee Y.H."/>
            <person name="Choi D."/>
        </authorList>
    </citation>
    <scope>NUCLEOTIDE SEQUENCE [LARGE SCALE GENOMIC DNA]</scope>
    <source>
        <strain evidence="8">cv. CM334</strain>
    </source>
</reference>
<feature type="transmembrane region" description="Helical" evidence="6">
    <location>
        <begin position="113"/>
        <end position="134"/>
    </location>
</feature>
<dbReference type="PANTHER" id="PTHR31585">
    <property type="entry name" value="FOLATE-BIOPTERIN TRANSPORTER 1, CHLOROPLASTIC"/>
    <property type="match status" value="1"/>
</dbReference>
<proteinExistence type="predicted"/>
<accession>A0A2G2YHQ3</accession>
<dbReference type="InterPro" id="IPR039309">
    <property type="entry name" value="BT1"/>
</dbReference>
<evidence type="ECO:0000256" key="4">
    <source>
        <dbReference type="ARBA" id="ARBA00022989"/>
    </source>
</evidence>
<keyword evidence="8" id="KW-1185">Reference proteome</keyword>
<dbReference type="PANTHER" id="PTHR31585:SF12">
    <property type="entry name" value="FOLATE-BIOPTERIN TRANSPORTER 9, CHLOROPLASTIC-RELATED"/>
    <property type="match status" value="1"/>
</dbReference>
<evidence type="ECO:0000256" key="5">
    <source>
        <dbReference type="ARBA" id="ARBA00023136"/>
    </source>
</evidence>
<dbReference type="GO" id="GO:0008517">
    <property type="term" value="F:folic acid transmembrane transporter activity"/>
    <property type="evidence" value="ECO:0000318"/>
    <property type="project" value="GO_Central"/>
</dbReference>
<comment type="caution">
    <text evidence="7">The sequence shown here is derived from an EMBL/GenBank/DDBJ whole genome shotgun (WGS) entry which is preliminary data.</text>
</comment>
<reference evidence="7 8" key="2">
    <citation type="journal article" date="2017" name="Genome Biol.">
        <title>New reference genome sequences of hot pepper reveal the massive evolution of plant disease-resistance genes by retroduplication.</title>
        <authorList>
            <person name="Kim S."/>
            <person name="Park J."/>
            <person name="Yeom S.I."/>
            <person name="Kim Y.M."/>
            <person name="Seo E."/>
            <person name="Kim K.T."/>
            <person name="Kim M.S."/>
            <person name="Lee J.M."/>
            <person name="Cheong K."/>
            <person name="Shin H.S."/>
            <person name="Kim S.B."/>
            <person name="Han K."/>
            <person name="Lee J."/>
            <person name="Park M."/>
            <person name="Lee H.A."/>
            <person name="Lee H.Y."/>
            <person name="Lee Y."/>
            <person name="Oh S."/>
            <person name="Lee J.H."/>
            <person name="Choi E."/>
            <person name="Choi E."/>
            <person name="Lee S.E."/>
            <person name="Jeon J."/>
            <person name="Kim H."/>
            <person name="Choi G."/>
            <person name="Song H."/>
            <person name="Lee J."/>
            <person name="Lee S.C."/>
            <person name="Kwon J.K."/>
            <person name="Lee H.Y."/>
            <person name="Koo N."/>
            <person name="Hong Y."/>
            <person name="Kim R.W."/>
            <person name="Kang W.H."/>
            <person name="Huh J.H."/>
            <person name="Kang B.C."/>
            <person name="Yang T.J."/>
            <person name="Lee Y.H."/>
            <person name="Bennetzen J.L."/>
            <person name="Choi D."/>
        </authorList>
    </citation>
    <scope>NUCLEOTIDE SEQUENCE [LARGE SCALE GENOMIC DNA]</scope>
    <source>
        <strain evidence="8">cv. CM334</strain>
    </source>
</reference>
<dbReference type="STRING" id="4072.A0A2G2YHQ3"/>
<keyword evidence="4 6" id="KW-1133">Transmembrane helix</keyword>